<keyword evidence="1" id="KW-1133">Transmembrane helix</keyword>
<organism evidence="2">
    <name type="scientific">freshwater sediment metagenome</name>
    <dbReference type="NCBI Taxonomy" id="556182"/>
    <lineage>
        <taxon>unclassified sequences</taxon>
        <taxon>metagenomes</taxon>
        <taxon>ecological metagenomes</taxon>
    </lineage>
</organism>
<evidence type="ECO:0008006" key="3">
    <source>
        <dbReference type="Google" id="ProtNLM"/>
    </source>
</evidence>
<keyword evidence="1" id="KW-0812">Transmembrane</keyword>
<dbReference type="EMBL" id="OY288114">
    <property type="protein sequence ID" value="CAJ0865239.1"/>
    <property type="molecule type" value="Genomic_DNA"/>
</dbReference>
<evidence type="ECO:0000313" key="2">
    <source>
        <dbReference type="EMBL" id="CAJ0865239.1"/>
    </source>
</evidence>
<dbReference type="AlphaFoldDB" id="A0AA48RAL3"/>
<reference evidence="2" key="1">
    <citation type="submission" date="2023-07" db="EMBL/GenBank/DDBJ databases">
        <authorList>
            <person name="Pelsma A.J. K."/>
        </authorList>
    </citation>
    <scope>NUCLEOTIDE SEQUENCE</scope>
</reference>
<name>A0AA48RAL3_9ZZZZ</name>
<keyword evidence="1" id="KW-0472">Membrane</keyword>
<accession>A0AA48RAL3</accession>
<proteinExistence type="predicted"/>
<protein>
    <recommendedName>
        <fullName evidence="3">Transmembrane protein (PGPGW)</fullName>
    </recommendedName>
</protein>
<gene>
    <name evidence="2" type="ORF">AMST5_01748</name>
</gene>
<feature type="transmembrane region" description="Helical" evidence="1">
    <location>
        <begin position="20"/>
        <end position="37"/>
    </location>
</feature>
<evidence type="ECO:0000256" key="1">
    <source>
        <dbReference type="SAM" id="Phobius"/>
    </source>
</evidence>
<sequence>MANFCKTGVIARMRNAPAHIAVPVGAFFILGGFLSILPVFGLWMFPVGLAIMAPHIPAAGRLERRLLRWSLRKGFIRIKRVKRDTGEDLKE</sequence>